<sequence>MCRKSAFKTESLTSCDGEELTEDDDANDGFDSMTDSNVLLQHQDIIENPQHLNEHSSNWLLSSRGGHLVNGNNNNNRVIHSVSTDDVDTNYNVESLGHHIHHQMTDSLLANPDLDARDSELGEDFDYTTPEQIESMHCHLNQNNSSSKSNRQMSMNYLIPSNNNLLTNQPCVKHNNSNLNKNNNNNIGSNMVRNNDNHMLLEAALLSTSTTPLSQFGAPMDSSSNETHSVNHNHDKQPITNSSSNIDFDDLTSEELFVYHGRIGQGINNTSVNTNNKEPSYLSNIHQSKTHFTQNDELNNNSPWKNSSEPSNSTKNISRPSLPEIAPVSLPDFSSHPHPIQMALNRMPWYSSSPSGSRDHQVVSNRPFVLPSTVISSIVTNKKQHQLIDRMDLSSDYDNLCPNSFQSPNNKYYPECNLQVSNRFNNNKHSSTLQRSTTTEITATSSNNNGTAAVVGRPALRKLAKVNRSRTNWPLITSGEESDTMSGYIGDAASSVYDTDDDDDDESDNDDDDDGGRRKKNTKKITNLKVGIPLEVETNCNDKDSSIINTSVSMDQNFRLNSTTNITRQCQQPVNNNYANLFQINDRNCLRSVNNNEHASSSTHYGTTDVGSPSYSSNVINSHVSVTTENFHNNNNNMLSVVHTKNSTVNKIDPMNSKSNNNESITDKNQVNLSKNQSNTTTTTDSNSHDQLNCTIIMEQHFNQHQQSAVANLHRTISIADSHTSGGR</sequence>
<feature type="region of interest" description="Disordered" evidence="1">
    <location>
        <begin position="13"/>
        <end position="34"/>
    </location>
</feature>
<feature type="compositionally biased region" description="Polar residues" evidence="1">
    <location>
        <begin position="221"/>
        <end position="230"/>
    </location>
</feature>
<evidence type="ECO:0000313" key="2">
    <source>
        <dbReference type="EMBL" id="VDP00318.1"/>
    </source>
</evidence>
<dbReference type="Proteomes" id="UP000277204">
    <property type="component" value="Unassembled WGS sequence"/>
</dbReference>
<name>A0A183M8R3_9TREM</name>
<evidence type="ECO:0000313" key="3">
    <source>
        <dbReference type="Proteomes" id="UP000277204"/>
    </source>
</evidence>
<dbReference type="STRING" id="48269.A0A183M8R3"/>
<feature type="compositionally biased region" description="Acidic residues" evidence="1">
    <location>
        <begin position="16"/>
        <end position="28"/>
    </location>
</feature>
<feature type="region of interest" description="Disordered" evidence="1">
    <location>
        <begin position="293"/>
        <end position="323"/>
    </location>
</feature>
<gene>
    <name evidence="2" type="ORF">SMRZ_LOCUS12438</name>
</gene>
<protein>
    <submittedName>
        <fullName evidence="2">Uncharacterized protein</fullName>
    </submittedName>
</protein>
<keyword evidence="3" id="KW-1185">Reference proteome</keyword>
<feature type="region of interest" description="Disordered" evidence="1">
    <location>
        <begin position="475"/>
        <end position="520"/>
    </location>
</feature>
<feature type="compositionally biased region" description="Polar residues" evidence="1">
    <location>
        <begin position="649"/>
        <end position="671"/>
    </location>
</feature>
<reference evidence="2 3" key="1">
    <citation type="submission" date="2018-11" db="EMBL/GenBank/DDBJ databases">
        <authorList>
            <consortium name="Pathogen Informatics"/>
        </authorList>
    </citation>
    <scope>NUCLEOTIDE SEQUENCE [LARGE SCALE GENOMIC DNA]</scope>
    <source>
        <strain evidence="2 3">Zambia</strain>
    </source>
</reference>
<feature type="compositionally biased region" description="Acidic residues" evidence="1">
    <location>
        <begin position="498"/>
        <end position="514"/>
    </location>
</feature>
<evidence type="ECO:0000256" key="1">
    <source>
        <dbReference type="SAM" id="MobiDB-lite"/>
    </source>
</evidence>
<feature type="region of interest" description="Disordered" evidence="1">
    <location>
        <begin position="649"/>
        <end position="688"/>
    </location>
</feature>
<organism evidence="2 3">
    <name type="scientific">Schistosoma margrebowiei</name>
    <dbReference type="NCBI Taxonomy" id="48269"/>
    <lineage>
        <taxon>Eukaryota</taxon>
        <taxon>Metazoa</taxon>
        <taxon>Spiralia</taxon>
        <taxon>Lophotrochozoa</taxon>
        <taxon>Platyhelminthes</taxon>
        <taxon>Trematoda</taxon>
        <taxon>Digenea</taxon>
        <taxon>Strigeidida</taxon>
        <taxon>Schistosomatoidea</taxon>
        <taxon>Schistosomatidae</taxon>
        <taxon>Schistosoma</taxon>
    </lineage>
</organism>
<feature type="region of interest" description="Disordered" evidence="1">
    <location>
        <begin position="427"/>
        <end position="453"/>
    </location>
</feature>
<feature type="compositionally biased region" description="Polar residues" evidence="1">
    <location>
        <begin position="427"/>
        <end position="451"/>
    </location>
</feature>
<accession>A0A183M8R3</accession>
<feature type="compositionally biased region" description="Polar residues" evidence="1">
    <location>
        <begin position="293"/>
        <end position="319"/>
    </location>
</feature>
<dbReference type="EMBL" id="UZAI01007810">
    <property type="protein sequence ID" value="VDP00318.1"/>
    <property type="molecule type" value="Genomic_DNA"/>
</dbReference>
<proteinExistence type="predicted"/>
<feature type="compositionally biased region" description="Low complexity" evidence="1">
    <location>
        <begin position="672"/>
        <end position="686"/>
    </location>
</feature>
<dbReference type="AlphaFoldDB" id="A0A183M8R3"/>
<feature type="region of interest" description="Disordered" evidence="1">
    <location>
        <begin position="217"/>
        <end position="247"/>
    </location>
</feature>